<gene>
    <name evidence="2" type="ORF">EXE58_11405</name>
</gene>
<evidence type="ECO:0000256" key="1">
    <source>
        <dbReference type="SAM" id="SignalP"/>
    </source>
</evidence>
<dbReference type="KEGG" id="nsn:EXE58_11405"/>
<dbReference type="EMBL" id="CP038436">
    <property type="protein sequence ID" value="QBX56009.1"/>
    <property type="molecule type" value="Genomic_DNA"/>
</dbReference>
<sequence length="247" mass="25655">MTLRSTLTAVLASAALAVTTVSVGAAPAHAVGESSATTTTAYAGDNCIDHPVNYSVNLPADAKDWWLEIKPLYPNGAEGISHYVGTLKGSPMTGTVLMQICGGVEPLGTWTLQPILKSWRDAAGTGYYDEIPGTPSTFQVVGVAKTALSLKAKKKGRTVKATAKLIAKTGSSSYPVTEQKVAFQKKVGKKWKTIKTATTSSTGKARAKFKVKGKTSIRARFAGAGAVIVGGSGQAIPAATSKTVRVR</sequence>
<dbReference type="RefSeq" id="WP_135268000.1">
    <property type="nucleotide sequence ID" value="NZ_CP038436.1"/>
</dbReference>
<feature type="chain" id="PRO_5038728736" description="Ig-like domain repeat protein" evidence="1">
    <location>
        <begin position="31"/>
        <end position="247"/>
    </location>
</feature>
<reference evidence="2 3" key="1">
    <citation type="submission" date="2019-03" db="EMBL/GenBank/DDBJ databases">
        <title>Three New Species of Nocardioides, Nocardioides euryhalodurans sp. nov., Nocardioides seonyuensis sp. nov. and Nocardioides eburneoflavus sp. nov. Iolated from Soil.</title>
        <authorList>
            <person name="Roh S.G."/>
            <person name="Lee C."/>
            <person name="Kim M.-K."/>
            <person name="Kim S.B."/>
        </authorList>
    </citation>
    <scope>NUCLEOTIDE SEQUENCE [LARGE SCALE GENOMIC DNA]</scope>
    <source>
        <strain evidence="2 3">MMS17-SY207-3</strain>
    </source>
</reference>
<feature type="signal peptide" evidence="1">
    <location>
        <begin position="1"/>
        <end position="30"/>
    </location>
</feature>
<dbReference type="OrthoDB" id="3784308at2"/>
<evidence type="ECO:0000313" key="3">
    <source>
        <dbReference type="Proteomes" id="UP000294853"/>
    </source>
</evidence>
<organism evidence="2 3">
    <name type="scientific">Nocardioides seonyuensis</name>
    <dbReference type="NCBI Taxonomy" id="2518371"/>
    <lineage>
        <taxon>Bacteria</taxon>
        <taxon>Bacillati</taxon>
        <taxon>Actinomycetota</taxon>
        <taxon>Actinomycetes</taxon>
        <taxon>Propionibacteriales</taxon>
        <taxon>Nocardioidaceae</taxon>
        <taxon>Nocardioides</taxon>
    </lineage>
</organism>
<accession>A0A4P7IFF8</accession>
<evidence type="ECO:0008006" key="4">
    <source>
        <dbReference type="Google" id="ProtNLM"/>
    </source>
</evidence>
<protein>
    <recommendedName>
        <fullName evidence="4">Ig-like domain repeat protein</fullName>
    </recommendedName>
</protein>
<proteinExistence type="predicted"/>
<name>A0A4P7IFF8_9ACTN</name>
<keyword evidence="3" id="KW-1185">Reference proteome</keyword>
<keyword evidence="1" id="KW-0732">Signal</keyword>
<dbReference type="AlphaFoldDB" id="A0A4P7IFF8"/>
<evidence type="ECO:0000313" key="2">
    <source>
        <dbReference type="EMBL" id="QBX56009.1"/>
    </source>
</evidence>
<dbReference type="Proteomes" id="UP000294853">
    <property type="component" value="Chromosome"/>
</dbReference>